<comment type="subcellular location">
    <subcellularLocation>
        <location evidence="1 5 6">Nucleus</location>
    </subcellularLocation>
</comment>
<dbReference type="eggNOG" id="KOG2251">
    <property type="taxonomic scope" value="Eukaryota"/>
</dbReference>
<evidence type="ECO:0000256" key="7">
    <source>
        <dbReference type="SAM" id="MobiDB-lite"/>
    </source>
</evidence>
<dbReference type="GO" id="GO:0000978">
    <property type="term" value="F:RNA polymerase II cis-regulatory region sequence-specific DNA binding"/>
    <property type="evidence" value="ECO:0007669"/>
    <property type="project" value="TreeGrafter"/>
</dbReference>
<evidence type="ECO:0000256" key="4">
    <source>
        <dbReference type="ARBA" id="ARBA00023242"/>
    </source>
</evidence>
<evidence type="ECO:0000256" key="5">
    <source>
        <dbReference type="PROSITE-ProRule" id="PRU00108"/>
    </source>
</evidence>
<feature type="compositionally biased region" description="Polar residues" evidence="7">
    <location>
        <begin position="201"/>
        <end position="217"/>
    </location>
</feature>
<dbReference type="Pfam" id="PF00046">
    <property type="entry name" value="Homeodomain"/>
    <property type="match status" value="1"/>
</dbReference>
<feature type="DNA-binding region" description="Homeobox" evidence="5">
    <location>
        <begin position="74"/>
        <end position="150"/>
    </location>
</feature>
<dbReference type="InParanoid" id="E3N4A2"/>
<accession>E3N4A2</accession>
<keyword evidence="3 5" id="KW-0371">Homeobox</keyword>
<feature type="region of interest" description="Disordered" evidence="7">
    <location>
        <begin position="201"/>
        <end position="256"/>
    </location>
</feature>
<dbReference type="HOGENOM" id="CLU_984296_0_0_1"/>
<dbReference type="Proteomes" id="UP000008281">
    <property type="component" value="Unassembled WGS sequence"/>
</dbReference>
<evidence type="ECO:0000256" key="2">
    <source>
        <dbReference type="ARBA" id="ARBA00023125"/>
    </source>
</evidence>
<dbReference type="InterPro" id="IPR001356">
    <property type="entry name" value="HD"/>
</dbReference>
<evidence type="ECO:0000256" key="3">
    <source>
        <dbReference type="ARBA" id="ARBA00023155"/>
    </source>
</evidence>
<feature type="region of interest" description="Disordered" evidence="7">
    <location>
        <begin position="149"/>
        <end position="187"/>
    </location>
</feature>
<keyword evidence="4 5" id="KW-0539">Nucleus</keyword>
<evidence type="ECO:0000256" key="6">
    <source>
        <dbReference type="RuleBase" id="RU000682"/>
    </source>
</evidence>
<dbReference type="SUPFAM" id="SSF46689">
    <property type="entry name" value="Homeodomain-like"/>
    <property type="match status" value="1"/>
</dbReference>
<name>E3N4A2_CAERE</name>
<gene>
    <name evidence="9" type="ORF">CRE_23677</name>
</gene>
<evidence type="ECO:0000313" key="10">
    <source>
        <dbReference type="Proteomes" id="UP000008281"/>
    </source>
</evidence>
<protein>
    <recommendedName>
        <fullName evidence="8">Homeobox domain-containing protein</fullName>
    </recommendedName>
</protein>
<dbReference type="STRING" id="31234.E3N4A2"/>
<keyword evidence="2 5" id="KW-0238">DNA-binding</keyword>
<dbReference type="OrthoDB" id="6159439at2759"/>
<dbReference type="CDD" id="cd00086">
    <property type="entry name" value="homeodomain"/>
    <property type="match status" value="1"/>
</dbReference>
<dbReference type="SMART" id="SM00389">
    <property type="entry name" value="HOX"/>
    <property type="match status" value="1"/>
</dbReference>
<reference evidence="9" key="1">
    <citation type="submission" date="2007-07" db="EMBL/GenBank/DDBJ databases">
        <title>PCAP assembly of the Caenorhabditis remanei genome.</title>
        <authorList>
            <consortium name="The Caenorhabditis remanei Sequencing Consortium"/>
            <person name="Wilson R.K."/>
        </authorList>
    </citation>
    <scope>NUCLEOTIDE SEQUENCE [LARGE SCALE GENOMIC DNA]</scope>
    <source>
        <strain evidence="9">PB4641</strain>
    </source>
</reference>
<dbReference type="AlphaFoldDB" id="E3N4A2"/>
<keyword evidence="10" id="KW-1185">Reference proteome</keyword>
<evidence type="ECO:0000259" key="8">
    <source>
        <dbReference type="PROSITE" id="PS50071"/>
    </source>
</evidence>
<dbReference type="EMBL" id="DS268524">
    <property type="protein sequence ID" value="EFO85432.1"/>
    <property type="molecule type" value="Genomic_DNA"/>
</dbReference>
<dbReference type="PANTHER" id="PTHR45793">
    <property type="entry name" value="HOMEOBOX PROTEIN"/>
    <property type="match status" value="1"/>
</dbReference>
<proteinExistence type="predicted"/>
<dbReference type="InterPro" id="IPR009057">
    <property type="entry name" value="Homeodomain-like_sf"/>
</dbReference>
<feature type="compositionally biased region" description="Low complexity" evidence="7">
    <location>
        <begin position="218"/>
        <end position="230"/>
    </location>
</feature>
<dbReference type="GO" id="GO:0005634">
    <property type="term" value="C:nucleus"/>
    <property type="evidence" value="ECO:0007669"/>
    <property type="project" value="UniProtKB-SubCell"/>
</dbReference>
<sequence length="311" mass="35424">MQCCEFIISSHVKNYSNSNFSIFLSEMQHFSGMTSYGYLAFPSTAGAPTFNYQVPPMSMFSGTPYSAAMIPPKNRRERTTYSRQQLEILESLFNETQYPDVFARERVAEQIRLQESRIQVYIGKKVKIKFESENFQVWFKNRRAKYRLQEKQKPKMKQIKSQELKSEEQQQLTGEALRGSVSPGYQPQIKSELESCDNAVVSSGNKLSTPKSVSPLDTTVSTTSSNNSTTEQQWGEVEKKNENSSSTAVSPTEVPKSATLSFQPTVYNTYPAIYPQWSNFDYTTYANQPYAAQFAHNTYAATQFWHQNGSS</sequence>
<dbReference type="PROSITE" id="PS50071">
    <property type="entry name" value="HOMEOBOX_2"/>
    <property type="match status" value="1"/>
</dbReference>
<evidence type="ECO:0000313" key="9">
    <source>
        <dbReference type="EMBL" id="EFO85432.1"/>
    </source>
</evidence>
<dbReference type="Gene3D" id="1.10.10.60">
    <property type="entry name" value="Homeodomain-like"/>
    <property type="match status" value="1"/>
</dbReference>
<organism evidence="10">
    <name type="scientific">Caenorhabditis remanei</name>
    <name type="common">Caenorhabditis vulgaris</name>
    <dbReference type="NCBI Taxonomy" id="31234"/>
    <lineage>
        <taxon>Eukaryota</taxon>
        <taxon>Metazoa</taxon>
        <taxon>Ecdysozoa</taxon>
        <taxon>Nematoda</taxon>
        <taxon>Chromadorea</taxon>
        <taxon>Rhabditida</taxon>
        <taxon>Rhabditina</taxon>
        <taxon>Rhabditomorpha</taxon>
        <taxon>Rhabditoidea</taxon>
        <taxon>Rhabditidae</taxon>
        <taxon>Peloderinae</taxon>
        <taxon>Caenorhabditis</taxon>
    </lineage>
</organism>
<evidence type="ECO:0000256" key="1">
    <source>
        <dbReference type="ARBA" id="ARBA00004123"/>
    </source>
</evidence>
<feature type="domain" description="Homeobox" evidence="8">
    <location>
        <begin position="72"/>
        <end position="149"/>
    </location>
</feature>
<dbReference type="PANTHER" id="PTHR45793:SF27">
    <property type="entry name" value="HOMEOBOX PROTEIN CEH-37"/>
    <property type="match status" value="1"/>
</dbReference>
<dbReference type="GO" id="GO:0000981">
    <property type="term" value="F:DNA-binding transcription factor activity, RNA polymerase II-specific"/>
    <property type="evidence" value="ECO:0007669"/>
    <property type="project" value="TreeGrafter"/>
</dbReference>